<dbReference type="AlphaFoldDB" id="A0A0L8GF03"/>
<organism evidence="1">
    <name type="scientific">Octopus bimaculoides</name>
    <name type="common">California two-spotted octopus</name>
    <dbReference type="NCBI Taxonomy" id="37653"/>
    <lineage>
        <taxon>Eukaryota</taxon>
        <taxon>Metazoa</taxon>
        <taxon>Spiralia</taxon>
        <taxon>Lophotrochozoa</taxon>
        <taxon>Mollusca</taxon>
        <taxon>Cephalopoda</taxon>
        <taxon>Coleoidea</taxon>
        <taxon>Octopodiformes</taxon>
        <taxon>Octopoda</taxon>
        <taxon>Incirrata</taxon>
        <taxon>Octopodidae</taxon>
        <taxon>Octopus</taxon>
    </lineage>
</organism>
<sequence length="115" mass="13828">MHWARHFSRIQVTQAIVLRGVGELQRRNKRLRHKSKKRFRDAIKCDLKALRINVENWEQLMEDRSVWKEVIYNVCKAFEAQRIEKSILKRALRKQDLISIPVNFLLRNVCNVCTK</sequence>
<dbReference type="OrthoDB" id="6160173at2759"/>
<dbReference type="EMBL" id="KQ422062">
    <property type="protein sequence ID" value="KOF75581.1"/>
    <property type="molecule type" value="Genomic_DNA"/>
</dbReference>
<accession>A0A0L8GF03</accession>
<name>A0A0L8GF03_OCTBM</name>
<evidence type="ECO:0000313" key="1">
    <source>
        <dbReference type="EMBL" id="KOF75581.1"/>
    </source>
</evidence>
<gene>
    <name evidence="1" type="ORF">OCBIM_22034496mg</name>
</gene>
<reference evidence="1" key="1">
    <citation type="submission" date="2015-07" db="EMBL/GenBank/DDBJ databases">
        <title>MeaNS - Measles Nucleotide Surveillance Program.</title>
        <authorList>
            <person name="Tran T."/>
            <person name="Druce J."/>
        </authorList>
    </citation>
    <scope>NUCLEOTIDE SEQUENCE</scope>
    <source>
        <strain evidence="1">UCB-OBI-ISO-001</strain>
        <tissue evidence="1">Gonad</tissue>
    </source>
</reference>
<feature type="non-terminal residue" evidence="1">
    <location>
        <position position="115"/>
    </location>
</feature>
<proteinExistence type="predicted"/>
<protein>
    <submittedName>
        <fullName evidence="1">Uncharacterized protein</fullName>
    </submittedName>
</protein>